<protein>
    <submittedName>
        <fullName evidence="1">Uncharacterized protein</fullName>
    </submittedName>
</protein>
<sequence>KILRPRLPAKPMNIRICIRGWLRRPVMRVLMKLLTGLKPWQKPKDPTPDVFKRPSIHLIP</sequence>
<organism evidence="1">
    <name type="scientific">marine metagenome</name>
    <dbReference type="NCBI Taxonomy" id="408172"/>
    <lineage>
        <taxon>unclassified sequences</taxon>
        <taxon>metagenomes</taxon>
        <taxon>ecological metagenomes</taxon>
    </lineage>
</organism>
<reference evidence="1" key="1">
    <citation type="submission" date="2018-05" db="EMBL/GenBank/DDBJ databases">
        <authorList>
            <person name="Lanie J.A."/>
            <person name="Ng W.-L."/>
            <person name="Kazmierczak K.M."/>
            <person name="Andrzejewski T.M."/>
            <person name="Davidsen T.M."/>
            <person name="Wayne K.J."/>
            <person name="Tettelin H."/>
            <person name="Glass J.I."/>
            <person name="Rusch D."/>
            <person name="Podicherti R."/>
            <person name="Tsui H.-C.T."/>
            <person name="Winkler M.E."/>
        </authorList>
    </citation>
    <scope>NUCLEOTIDE SEQUENCE</scope>
</reference>
<dbReference type="EMBL" id="UINC01172348">
    <property type="protein sequence ID" value="SVD77377.1"/>
    <property type="molecule type" value="Genomic_DNA"/>
</dbReference>
<evidence type="ECO:0000313" key="1">
    <source>
        <dbReference type="EMBL" id="SVD77377.1"/>
    </source>
</evidence>
<accession>A0A382Y206</accession>
<name>A0A382Y206_9ZZZZ</name>
<proteinExistence type="predicted"/>
<feature type="non-terminal residue" evidence="1">
    <location>
        <position position="60"/>
    </location>
</feature>
<dbReference type="AlphaFoldDB" id="A0A382Y206"/>
<feature type="non-terminal residue" evidence="1">
    <location>
        <position position="1"/>
    </location>
</feature>
<gene>
    <name evidence="1" type="ORF">METZ01_LOCUS430231</name>
</gene>